<proteinExistence type="predicted"/>
<feature type="compositionally biased region" description="Low complexity" evidence="1">
    <location>
        <begin position="22"/>
        <end position="34"/>
    </location>
</feature>
<comment type="caution">
    <text evidence="3">The sequence shown here is derived from an EMBL/GenBank/DDBJ whole genome shotgun (WGS) entry which is preliminary data.</text>
</comment>
<feature type="region of interest" description="Disordered" evidence="1">
    <location>
        <begin position="1"/>
        <end position="152"/>
    </location>
</feature>
<organism evidence="3 4">
    <name type="scientific">Streptomyces hazeniae</name>
    <dbReference type="NCBI Taxonomy" id="3075538"/>
    <lineage>
        <taxon>Bacteria</taxon>
        <taxon>Bacillati</taxon>
        <taxon>Actinomycetota</taxon>
        <taxon>Actinomycetes</taxon>
        <taxon>Kitasatosporales</taxon>
        <taxon>Streptomycetaceae</taxon>
        <taxon>Streptomyces</taxon>
    </lineage>
</organism>
<reference evidence="4" key="1">
    <citation type="submission" date="2023-07" db="EMBL/GenBank/DDBJ databases">
        <title>30 novel species of actinomycetes from the DSMZ collection.</title>
        <authorList>
            <person name="Nouioui I."/>
        </authorList>
    </citation>
    <scope>NUCLEOTIDE SEQUENCE [LARGE SCALE GENOMIC DNA]</scope>
    <source>
        <strain evidence="4">DSM 42041</strain>
    </source>
</reference>
<feature type="transmembrane region" description="Helical" evidence="2">
    <location>
        <begin position="212"/>
        <end position="229"/>
    </location>
</feature>
<evidence type="ECO:0000256" key="1">
    <source>
        <dbReference type="SAM" id="MobiDB-lite"/>
    </source>
</evidence>
<dbReference type="RefSeq" id="WP_311671286.1">
    <property type="nucleotide sequence ID" value="NZ_JAVREQ010000001.1"/>
</dbReference>
<evidence type="ECO:0000313" key="3">
    <source>
        <dbReference type="EMBL" id="MDT0377281.1"/>
    </source>
</evidence>
<evidence type="ECO:0000313" key="4">
    <source>
        <dbReference type="Proteomes" id="UP001183414"/>
    </source>
</evidence>
<protein>
    <recommendedName>
        <fullName evidence="5">DUF2834 domain-containing protein</fullName>
    </recommendedName>
</protein>
<accession>A0ABU2NJW0</accession>
<gene>
    <name evidence="3" type="ORF">RM572_00630</name>
</gene>
<keyword evidence="2" id="KW-0472">Membrane</keyword>
<feature type="compositionally biased region" description="Low complexity" evidence="1">
    <location>
        <begin position="53"/>
        <end position="73"/>
    </location>
</feature>
<evidence type="ECO:0008006" key="5">
    <source>
        <dbReference type="Google" id="ProtNLM"/>
    </source>
</evidence>
<feature type="transmembrane region" description="Helical" evidence="2">
    <location>
        <begin position="171"/>
        <end position="192"/>
    </location>
</feature>
<feature type="compositionally biased region" description="Basic and acidic residues" evidence="1">
    <location>
        <begin position="98"/>
        <end position="107"/>
    </location>
</feature>
<keyword evidence="2" id="KW-0812">Transmembrane</keyword>
<feature type="transmembrane region" description="Helical" evidence="2">
    <location>
        <begin position="236"/>
        <end position="259"/>
    </location>
</feature>
<feature type="compositionally biased region" description="Basic and acidic residues" evidence="1">
    <location>
        <begin position="119"/>
        <end position="136"/>
    </location>
</feature>
<evidence type="ECO:0000256" key="2">
    <source>
        <dbReference type="SAM" id="Phobius"/>
    </source>
</evidence>
<name>A0ABU2NJW0_9ACTN</name>
<dbReference type="EMBL" id="JAVREQ010000001">
    <property type="protein sequence ID" value="MDT0377281.1"/>
    <property type="molecule type" value="Genomic_DNA"/>
</dbReference>
<keyword evidence="2" id="KW-1133">Transmembrane helix</keyword>
<sequence>MTTPPDWWDRLYDGTSTDTAARPGRVVRVTGRSGRLPDWRTGQTLNLDKDTPDTGQDTTPDTGQDTTPDTGQDTGRDSGQPDADTTSRPDEEPTDTADSAHSDRPDTDAPDTDTGQDGTPREDTGQDRTPDTPDGHHPRRTVLGRLTPAGRAPRAALADVLTSMRGRDRWLIYNGTAALAGSGWVLGTLTGFDLVTWGTTEAAYLAQQPTLATWDLADHYVLAAGLYVLDRKTRNAWPLVAWLCRIPTAALTTGLLLYAPGQL</sequence>
<keyword evidence="4" id="KW-1185">Reference proteome</keyword>
<dbReference type="Proteomes" id="UP001183414">
    <property type="component" value="Unassembled WGS sequence"/>
</dbReference>